<dbReference type="AlphaFoldDB" id="A0A7J9AMH1"/>
<accession>A0A7J9AMH1</accession>
<comment type="caution">
    <text evidence="1">The sequence shown here is derived from an EMBL/GenBank/DDBJ whole genome shotgun (WGS) entry which is preliminary data.</text>
</comment>
<sequence length="221" mass="26034">MIKPYLKDARFLHVSRMLGCTITLKDVHLQLGLSVDGLAGISGHWRLEWHLRATIRQGVRQDYPKSSKIFGYCQINNRKRSLNERHTPIQEFNNASRPNSWSIPISGTSSSLCKLFCRHPKTSKHCTMVDLQWRTDEDWPKFHNECINIWEHRYNFILIRKPIITRELTTTLKYMSWFRHHDKPYLLLKEERGRQSRTRKCRDGIIINSNPTRGTNGCTTS</sequence>
<organism evidence="1 2">
    <name type="scientific">Gossypium laxum</name>
    <dbReference type="NCBI Taxonomy" id="34288"/>
    <lineage>
        <taxon>Eukaryota</taxon>
        <taxon>Viridiplantae</taxon>
        <taxon>Streptophyta</taxon>
        <taxon>Embryophyta</taxon>
        <taxon>Tracheophyta</taxon>
        <taxon>Spermatophyta</taxon>
        <taxon>Magnoliopsida</taxon>
        <taxon>eudicotyledons</taxon>
        <taxon>Gunneridae</taxon>
        <taxon>Pentapetalae</taxon>
        <taxon>rosids</taxon>
        <taxon>malvids</taxon>
        <taxon>Malvales</taxon>
        <taxon>Malvaceae</taxon>
        <taxon>Malvoideae</taxon>
        <taxon>Gossypium</taxon>
    </lineage>
</organism>
<proteinExistence type="predicted"/>
<keyword evidence="2" id="KW-1185">Reference proteome</keyword>
<dbReference type="EMBL" id="JABEZV010000011">
    <property type="protein sequence ID" value="MBA0725152.1"/>
    <property type="molecule type" value="Genomic_DNA"/>
</dbReference>
<dbReference type="Proteomes" id="UP000593574">
    <property type="component" value="Unassembled WGS sequence"/>
</dbReference>
<evidence type="ECO:0000313" key="1">
    <source>
        <dbReference type="EMBL" id="MBA0725152.1"/>
    </source>
</evidence>
<name>A0A7J9AMH1_9ROSI</name>
<evidence type="ECO:0000313" key="2">
    <source>
        <dbReference type="Proteomes" id="UP000593574"/>
    </source>
</evidence>
<protein>
    <submittedName>
        <fullName evidence="1">Uncharacterized protein</fullName>
    </submittedName>
</protein>
<gene>
    <name evidence="1" type="ORF">Golax_021757</name>
</gene>
<reference evidence="1 2" key="1">
    <citation type="journal article" date="2019" name="Genome Biol. Evol.">
        <title>Insights into the evolution of the New World diploid cottons (Gossypium, subgenus Houzingenia) based on genome sequencing.</title>
        <authorList>
            <person name="Grover C.E."/>
            <person name="Arick M.A. 2nd"/>
            <person name="Thrash A."/>
            <person name="Conover J.L."/>
            <person name="Sanders W.S."/>
            <person name="Peterson D.G."/>
            <person name="Frelichowski J.E."/>
            <person name="Scheffler J.A."/>
            <person name="Scheffler B.E."/>
            <person name="Wendel J.F."/>
        </authorList>
    </citation>
    <scope>NUCLEOTIDE SEQUENCE [LARGE SCALE GENOMIC DNA]</scope>
    <source>
        <strain evidence="1">4</strain>
        <tissue evidence="1">Leaf</tissue>
    </source>
</reference>
<feature type="non-terminal residue" evidence="1">
    <location>
        <position position="1"/>
    </location>
</feature>